<dbReference type="InterPro" id="IPR036864">
    <property type="entry name" value="Zn2-C6_fun-type_DNA-bd_sf"/>
</dbReference>
<dbReference type="GO" id="GO:0003677">
    <property type="term" value="F:DNA binding"/>
    <property type="evidence" value="ECO:0007669"/>
    <property type="project" value="InterPro"/>
</dbReference>
<dbReference type="InterPro" id="IPR050987">
    <property type="entry name" value="AtrR-like"/>
</dbReference>
<dbReference type="CDD" id="cd12148">
    <property type="entry name" value="fungal_TF_MHR"/>
    <property type="match status" value="1"/>
</dbReference>
<gene>
    <name evidence="5" type="ORF">LY89DRAFT_596886</name>
</gene>
<dbReference type="CDD" id="cd00067">
    <property type="entry name" value="GAL4"/>
    <property type="match status" value="1"/>
</dbReference>
<evidence type="ECO:0000313" key="6">
    <source>
        <dbReference type="Proteomes" id="UP000070700"/>
    </source>
</evidence>
<protein>
    <recommendedName>
        <fullName evidence="4">Zn(2)-C6 fungal-type domain-containing protein</fullName>
    </recommendedName>
</protein>
<dbReference type="PROSITE" id="PS50048">
    <property type="entry name" value="ZN2_CY6_FUNGAL_2"/>
    <property type="match status" value="1"/>
</dbReference>
<dbReference type="AlphaFoldDB" id="A0A132BBX4"/>
<dbReference type="OrthoDB" id="2123952at2759"/>
<proteinExistence type="predicted"/>
<dbReference type="GeneID" id="28819673"/>
<feature type="region of interest" description="Disordered" evidence="3">
    <location>
        <begin position="115"/>
        <end position="134"/>
    </location>
</feature>
<dbReference type="Proteomes" id="UP000070700">
    <property type="component" value="Unassembled WGS sequence"/>
</dbReference>
<dbReference type="SMART" id="SM00066">
    <property type="entry name" value="GAL4"/>
    <property type="match status" value="1"/>
</dbReference>
<dbReference type="SUPFAM" id="SSF57701">
    <property type="entry name" value="Zn2/Cys6 DNA-binding domain"/>
    <property type="match status" value="1"/>
</dbReference>
<feature type="compositionally biased region" description="Polar residues" evidence="3">
    <location>
        <begin position="121"/>
        <end position="134"/>
    </location>
</feature>
<keyword evidence="1" id="KW-0479">Metal-binding</keyword>
<name>A0A132BBX4_MOLSC</name>
<feature type="non-terminal residue" evidence="5">
    <location>
        <position position="1"/>
    </location>
</feature>
<dbReference type="PROSITE" id="PS00463">
    <property type="entry name" value="ZN2_CY6_FUNGAL_1"/>
    <property type="match status" value="1"/>
</dbReference>
<sequence length="591" mass="66560">QACDTCRKKKIRCEPFSDVCAQCIKSKTPCHFTPMSVVRSRRRLTRDRRVEELERRLAWMEGQLRLPLEGRQLPEDLASGTNPKAQDITGLHEYQPTYRTSHAFSKSLGGFEPPEIEESAPVSQTSNITTPSQQKLPSKEKALHLITIYFQGVNAVHPIFDQNTFMSKFDSAYGLDCSNGDPGWWAALNVVLALAYQYWDVPVPDSKEDLEAWGYFQNALAATNQLMTKHYTLASVQALLGMAMMMMAIPHQRPSTLLTSSAIKIAHNLGLHRQYQSPVLSAIESAERIRVFWVAYSLDKDISLQTRQPPTQGDEDMDIELPSENDYGPVQPGGIHHSLFYFRTRLAIIQGQIYRRLLSVKAGKQSASERAMAAEELETTLQMWRTSVPVELFRDYTGLALDGSPSEASRHPLYLQLLYFKTLAVIHESLPFIPWYHEIQSSEVRIHIMSARVTYPVEARSALKLFSVTPRRKLACVWTALHIFITAATTLLVHTISNPSDPWVQADVELLEPFLNLLGIIARSGVNDKVQEMYQSSMVLFQQARIAVEHSGPGANTHRHLGRGDPGARESVEDFLERMEHIKSGDSTGIS</sequence>
<organism evidence="5 6">
    <name type="scientific">Mollisia scopiformis</name>
    <name type="common">Conifer needle endophyte fungus</name>
    <name type="synonym">Phialocephala scopiformis</name>
    <dbReference type="NCBI Taxonomy" id="149040"/>
    <lineage>
        <taxon>Eukaryota</taxon>
        <taxon>Fungi</taxon>
        <taxon>Dikarya</taxon>
        <taxon>Ascomycota</taxon>
        <taxon>Pezizomycotina</taxon>
        <taxon>Leotiomycetes</taxon>
        <taxon>Helotiales</taxon>
        <taxon>Mollisiaceae</taxon>
        <taxon>Mollisia</taxon>
    </lineage>
</organism>
<keyword evidence="6" id="KW-1185">Reference proteome</keyword>
<dbReference type="Pfam" id="PF00172">
    <property type="entry name" value="Zn_clus"/>
    <property type="match status" value="1"/>
</dbReference>
<dbReference type="Gene3D" id="4.10.240.10">
    <property type="entry name" value="Zn(2)-C6 fungal-type DNA-binding domain"/>
    <property type="match status" value="1"/>
</dbReference>
<dbReference type="GO" id="GO:0000981">
    <property type="term" value="F:DNA-binding transcription factor activity, RNA polymerase II-specific"/>
    <property type="evidence" value="ECO:0007669"/>
    <property type="project" value="InterPro"/>
</dbReference>
<dbReference type="InterPro" id="IPR007219">
    <property type="entry name" value="XnlR_reg_dom"/>
</dbReference>
<dbReference type="PANTHER" id="PTHR46910">
    <property type="entry name" value="TRANSCRIPTION FACTOR PDR1"/>
    <property type="match status" value="1"/>
</dbReference>
<evidence type="ECO:0000256" key="1">
    <source>
        <dbReference type="ARBA" id="ARBA00022723"/>
    </source>
</evidence>
<dbReference type="InterPro" id="IPR001138">
    <property type="entry name" value="Zn2Cys6_DnaBD"/>
</dbReference>
<keyword evidence="2" id="KW-0539">Nucleus</keyword>
<evidence type="ECO:0000256" key="3">
    <source>
        <dbReference type="SAM" id="MobiDB-lite"/>
    </source>
</evidence>
<dbReference type="KEGG" id="psco:LY89DRAFT_596886"/>
<feature type="domain" description="Zn(2)-C6 fungal-type" evidence="4">
    <location>
        <begin position="2"/>
        <end position="32"/>
    </location>
</feature>
<dbReference type="EMBL" id="KQ947430">
    <property type="protein sequence ID" value="KUJ09896.1"/>
    <property type="molecule type" value="Genomic_DNA"/>
</dbReference>
<evidence type="ECO:0000313" key="5">
    <source>
        <dbReference type="EMBL" id="KUJ09896.1"/>
    </source>
</evidence>
<reference evidence="5 6" key="1">
    <citation type="submission" date="2015-10" db="EMBL/GenBank/DDBJ databases">
        <title>Full genome of DAOMC 229536 Phialocephala scopiformis, a fungal endophyte of spruce producing the potent anti-insectan compound rugulosin.</title>
        <authorList>
            <consortium name="DOE Joint Genome Institute"/>
            <person name="Walker A.K."/>
            <person name="Frasz S.L."/>
            <person name="Seifert K.A."/>
            <person name="Miller J.D."/>
            <person name="Mondo S.J."/>
            <person name="Labutti K."/>
            <person name="Lipzen A."/>
            <person name="Dockter R."/>
            <person name="Kennedy M."/>
            <person name="Grigoriev I.V."/>
            <person name="Spatafora J.W."/>
        </authorList>
    </citation>
    <scope>NUCLEOTIDE SEQUENCE [LARGE SCALE GENOMIC DNA]</scope>
    <source>
        <strain evidence="5 6">CBS 120377</strain>
    </source>
</reference>
<accession>A0A132BBX4</accession>
<dbReference type="GO" id="GO:0008270">
    <property type="term" value="F:zinc ion binding"/>
    <property type="evidence" value="ECO:0007669"/>
    <property type="project" value="InterPro"/>
</dbReference>
<evidence type="ECO:0000256" key="2">
    <source>
        <dbReference type="ARBA" id="ARBA00023242"/>
    </source>
</evidence>
<dbReference type="GO" id="GO:0006351">
    <property type="term" value="P:DNA-templated transcription"/>
    <property type="evidence" value="ECO:0007669"/>
    <property type="project" value="InterPro"/>
</dbReference>
<evidence type="ECO:0000259" key="4">
    <source>
        <dbReference type="PROSITE" id="PS50048"/>
    </source>
</evidence>
<dbReference type="InParanoid" id="A0A132BBX4"/>
<dbReference type="PANTHER" id="PTHR46910:SF25">
    <property type="entry name" value="ABC-TRANSPORTER-REGULATING TRANSCRIPTION FACTOR"/>
    <property type="match status" value="1"/>
</dbReference>
<dbReference type="Pfam" id="PF04082">
    <property type="entry name" value="Fungal_trans"/>
    <property type="match status" value="1"/>
</dbReference>
<dbReference type="RefSeq" id="XP_018064251.1">
    <property type="nucleotide sequence ID" value="XM_018209947.1"/>
</dbReference>
<dbReference type="SMART" id="SM00906">
    <property type="entry name" value="Fungal_trans"/>
    <property type="match status" value="1"/>
</dbReference>